<dbReference type="SUPFAM" id="SSF54427">
    <property type="entry name" value="NTF2-like"/>
    <property type="match status" value="1"/>
</dbReference>
<dbReference type="Gene3D" id="3.10.450.50">
    <property type="match status" value="1"/>
</dbReference>
<dbReference type="Pfam" id="PF13474">
    <property type="entry name" value="SnoaL_3"/>
    <property type="match status" value="1"/>
</dbReference>
<evidence type="ECO:0000313" key="3">
    <source>
        <dbReference type="Proteomes" id="UP000663181"/>
    </source>
</evidence>
<gene>
    <name evidence="2" type="ORF">ISN74_11505</name>
</gene>
<dbReference type="Proteomes" id="UP000663181">
    <property type="component" value="Chromosome"/>
</dbReference>
<dbReference type="RefSeq" id="WP_188800783.1">
    <property type="nucleotide sequence ID" value="NZ_BMIZ01000003.1"/>
</dbReference>
<name>A0ABX7GPF3_9GAMM</name>
<organism evidence="2 3">
    <name type="scientific">Dyella caseinilytica</name>
    <dbReference type="NCBI Taxonomy" id="1849581"/>
    <lineage>
        <taxon>Bacteria</taxon>
        <taxon>Pseudomonadati</taxon>
        <taxon>Pseudomonadota</taxon>
        <taxon>Gammaproteobacteria</taxon>
        <taxon>Lysobacterales</taxon>
        <taxon>Rhodanobacteraceae</taxon>
        <taxon>Dyella</taxon>
    </lineage>
</organism>
<dbReference type="InterPro" id="IPR032710">
    <property type="entry name" value="NTF2-like_dom_sf"/>
</dbReference>
<reference evidence="2 3" key="1">
    <citation type="submission" date="2020-10" db="EMBL/GenBank/DDBJ databases">
        <title>Phylogeny of dyella-like bacteria.</title>
        <authorList>
            <person name="Fu J."/>
        </authorList>
    </citation>
    <scope>NUCLEOTIDE SEQUENCE [LARGE SCALE GENOMIC DNA]</scope>
    <source>
        <strain evidence="2 3">DHOB09</strain>
    </source>
</reference>
<sequence>MNERIDPFVQMLDSYKAAVFAKDVDAFATLYDDDVHIFDMWGAWSLHGIASWRNMAVEWFSSLGSERVIVDVKDAQSTLVGELAIGHAILTYTAVSAEGKELRSLSNRITIGLKRTGESWKVLHEHTSAPIDQRSLKAILQYSGGG</sequence>
<keyword evidence="3" id="KW-1185">Reference proteome</keyword>
<proteinExistence type="predicted"/>
<evidence type="ECO:0000313" key="2">
    <source>
        <dbReference type="EMBL" id="QRN52125.1"/>
    </source>
</evidence>
<dbReference type="InterPro" id="IPR037401">
    <property type="entry name" value="SnoaL-like"/>
</dbReference>
<evidence type="ECO:0000259" key="1">
    <source>
        <dbReference type="Pfam" id="PF13474"/>
    </source>
</evidence>
<dbReference type="EMBL" id="CP064030">
    <property type="protein sequence ID" value="QRN52125.1"/>
    <property type="molecule type" value="Genomic_DNA"/>
</dbReference>
<accession>A0ABX7GPF3</accession>
<protein>
    <submittedName>
        <fullName evidence="2">Nuclear transport factor 2 family protein</fullName>
    </submittedName>
</protein>
<feature type="domain" description="SnoaL-like" evidence="1">
    <location>
        <begin position="10"/>
        <end position="131"/>
    </location>
</feature>